<feature type="compositionally biased region" description="Polar residues" evidence="1">
    <location>
        <begin position="88"/>
        <end position="97"/>
    </location>
</feature>
<reference evidence="2 3" key="1">
    <citation type="submission" date="2020-11" db="EMBL/GenBank/DDBJ databases">
        <title>Kaistella gelatinilytica sp. nov., a flavobacterium isolated from Antarctic Soil.</title>
        <authorList>
            <person name="Li J."/>
        </authorList>
    </citation>
    <scope>NUCLEOTIDE SEQUENCE [LARGE SCALE GENOMIC DNA]</scope>
    <source>
        <strain evidence="2 3">G5-32</strain>
    </source>
</reference>
<organism evidence="2 3">
    <name type="scientific">Kaistella gelatinilytica</name>
    <dbReference type="NCBI Taxonomy" id="2787636"/>
    <lineage>
        <taxon>Bacteria</taxon>
        <taxon>Pseudomonadati</taxon>
        <taxon>Bacteroidota</taxon>
        <taxon>Flavobacteriia</taxon>
        <taxon>Flavobacteriales</taxon>
        <taxon>Weeksellaceae</taxon>
        <taxon>Chryseobacterium group</taxon>
        <taxon>Kaistella</taxon>
    </lineage>
</organism>
<name>A0ABS0FF70_9FLAO</name>
<protein>
    <recommendedName>
        <fullName evidence="4">Four helix bundle protein</fullName>
    </recommendedName>
</protein>
<comment type="caution">
    <text evidence="2">The sequence shown here is derived from an EMBL/GenBank/DDBJ whole genome shotgun (WGS) entry which is preliminary data.</text>
</comment>
<feature type="compositionally biased region" description="Basic residues" evidence="1">
    <location>
        <begin position="76"/>
        <end position="87"/>
    </location>
</feature>
<dbReference type="RefSeq" id="WP_196080757.1">
    <property type="nucleotide sequence ID" value="NZ_JADPVI010000004.1"/>
</dbReference>
<dbReference type="EMBL" id="JADPVI010000004">
    <property type="protein sequence ID" value="MBF8458327.1"/>
    <property type="molecule type" value="Genomic_DNA"/>
</dbReference>
<evidence type="ECO:0008006" key="4">
    <source>
        <dbReference type="Google" id="ProtNLM"/>
    </source>
</evidence>
<evidence type="ECO:0000313" key="3">
    <source>
        <dbReference type="Proteomes" id="UP000660070"/>
    </source>
</evidence>
<dbReference type="Proteomes" id="UP000660070">
    <property type="component" value="Unassembled WGS sequence"/>
</dbReference>
<keyword evidence="3" id="KW-1185">Reference proteome</keyword>
<sequence>MKSISKSRFVSGVQCSKKIYFEYFRKDLKLPVSEATQQIFDLGHTVGALAQKSFPNGEDATPTDFSDFSILLSKRKNGLQKKRKQSTKQHLQQKTLW</sequence>
<gene>
    <name evidence="2" type="ORF">IV494_14175</name>
</gene>
<proteinExistence type="predicted"/>
<evidence type="ECO:0000256" key="1">
    <source>
        <dbReference type="SAM" id="MobiDB-lite"/>
    </source>
</evidence>
<evidence type="ECO:0000313" key="2">
    <source>
        <dbReference type="EMBL" id="MBF8458327.1"/>
    </source>
</evidence>
<accession>A0ABS0FF70</accession>
<feature type="region of interest" description="Disordered" evidence="1">
    <location>
        <begin position="76"/>
        <end position="97"/>
    </location>
</feature>